<name>F0R5Q1_PHOSB</name>
<dbReference type="eggNOG" id="COG3291">
    <property type="taxonomic scope" value="Bacteria"/>
</dbReference>
<dbReference type="Proteomes" id="UP000007486">
    <property type="component" value="Chromosome"/>
</dbReference>
<dbReference type="AlphaFoldDB" id="F0R5Q1"/>
<dbReference type="EMBL" id="CP002530">
    <property type="protein sequence ID" value="ADY36791.1"/>
    <property type="molecule type" value="Genomic_DNA"/>
</dbReference>
<dbReference type="STRING" id="667015.Bacsa_2240"/>
<reference evidence="3 4" key="1">
    <citation type="journal article" date="2011" name="Stand. Genomic Sci.">
        <title>Complete genome sequence of Bacteroides salanitronis type strain (BL78).</title>
        <authorList>
            <person name="Gronow S."/>
            <person name="Held B."/>
            <person name="Lucas S."/>
            <person name="Lapidus A."/>
            <person name="Del Rio T.G."/>
            <person name="Nolan M."/>
            <person name="Tice H."/>
            <person name="Deshpande S."/>
            <person name="Cheng J.F."/>
            <person name="Pitluck S."/>
            <person name="Liolios K."/>
            <person name="Pagani I."/>
            <person name="Ivanova N."/>
            <person name="Mavromatis K."/>
            <person name="Pati A."/>
            <person name="Tapia R."/>
            <person name="Han C."/>
            <person name="Goodwin L."/>
            <person name="Chen A."/>
            <person name="Palaniappan K."/>
            <person name="Land M."/>
            <person name="Hauser L."/>
            <person name="Chang Y.J."/>
            <person name="Jeffries C.D."/>
            <person name="Brambilla E.M."/>
            <person name="Rohde M."/>
            <person name="Goker M."/>
            <person name="Detter J.C."/>
            <person name="Woyke T."/>
            <person name="Bristow J."/>
            <person name="Markowitz V."/>
            <person name="Hugenholtz P."/>
            <person name="Kyrpides N.C."/>
            <person name="Klenk H.P."/>
            <person name="Eisen J.A."/>
        </authorList>
    </citation>
    <scope>NUCLEOTIDE SEQUENCE [LARGE SCALE GENOMIC DNA]</scope>
    <source>
        <strain evidence="3 4">DSM 18170</strain>
    </source>
</reference>
<organism evidence="3 4">
    <name type="scientific">Phocaeicola salanitronis (strain DSM 18170 / JCM 13657 / CCUG 60908 / BL78)</name>
    <name type="common">Bacteroides salanitronis</name>
    <dbReference type="NCBI Taxonomy" id="667015"/>
    <lineage>
        <taxon>Bacteria</taxon>
        <taxon>Pseudomonadati</taxon>
        <taxon>Bacteroidota</taxon>
        <taxon>Bacteroidia</taxon>
        <taxon>Bacteroidales</taxon>
        <taxon>Bacteroidaceae</taxon>
        <taxon>Phocaeicola</taxon>
    </lineage>
</organism>
<evidence type="ECO:0000256" key="2">
    <source>
        <dbReference type="SAM" id="SignalP"/>
    </source>
</evidence>
<dbReference type="InterPro" id="IPR011050">
    <property type="entry name" value="Pectin_lyase_fold/virulence"/>
</dbReference>
<dbReference type="KEGG" id="bsa:Bacsa_2240"/>
<dbReference type="SUPFAM" id="SSF51126">
    <property type="entry name" value="Pectin lyase-like"/>
    <property type="match status" value="2"/>
</dbReference>
<dbReference type="PANTHER" id="PTHR41339">
    <property type="entry name" value="LIPL48"/>
    <property type="match status" value="1"/>
</dbReference>
<feature type="chain" id="PRO_5003257472" description="Lipoprotein" evidence="2">
    <location>
        <begin position="22"/>
        <end position="748"/>
    </location>
</feature>
<evidence type="ECO:0000313" key="4">
    <source>
        <dbReference type="Proteomes" id="UP000007486"/>
    </source>
</evidence>
<evidence type="ECO:0000313" key="3">
    <source>
        <dbReference type="EMBL" id="ADY36791.1"/>
    </source>
</evidence>
<feature type="region of interest" description="Disordered" evidence="1">
    <location>
        <begin position="22"/>
        <end position="44"/>
    </location>
</feature>
<evidence type="ECO:0000256" key="1">
    <source>
        <dbReference type="SAM" id="MobiDB-lite"/>
    </source>
</evidence>
<dbReference type="PROSITE" id="PS51257">
    <property type="entry name" value="PROKAR_LIPOPROTEIN"/>
    <property type="match status" value="1"/>
</dbReference>
<dbReference type="PANTHER" id="PTHR41339:SF1">
    <property type="entry name" value="SECRETED PROTEIN"/>
    <property type="match status" value="1"/>
</dbReference>
<keyword evidence="4" id="KW-1185">Reference proteome</keyword>
<sequence>MKKFFLNAMLFAALASSVSLTSCSDDDDPQGGDQGGGEEPTETVELSGNVEGTMTLDANTEYLLTGTLTVPDGAVLEIPAGTTIKAQQGFDKYIIVAQGGRINAQGTAQAPIVFTVDDESKAEPGYWGGLIINGKAPISGPAGSTATGATEVDNNMAYGGSDAADNSGTLQYIELWYTGARSSADIEHNGLTLNGVGNGTTINNVYIVEGADDAIEFFGGTANVSNLLAVNCDDDMFDFTQGYSGTLSNCYGIWEEGFTSTEEDPRGIEADGNLDGNGPDHTPQSDFRIENMTIANFSDYSMNDAIKVRRGATAHITNALVMGTGPVENLIDVTDGKGGAGEGTEMSVSNQLASATTDGDLNAEGTYEGIVMEAGNTGANTSALSWTGYQFPGETEAPEPATATLSGDIASDMTLDANTGYTLEGAVVVKEGATLTIPAGLTIKAKEGFGNYLLVERGGKIMAEGTAEAPITFTAEDEANAGPGYWGGLIINGYARISGVEGTVTEGATEIDNNQPYGGDDNADNSGVLRYVKLLYTGARSNADVEHNGLTLNAVGNGTVIENIYIAEGADDAIEFFGGSVNVTGLLAVNCDDDMFDFTQGYCGTLKDCYGRWEAGFTSTEEDPRGVEADGNLDGNGADHAPQSDFTIENMTIENLSEAAEMVDAIKIRRGAKATITNALVIGTGTVDDLVDLTDSKGDAQATTVISVTNELTSTLTGDEIHGTGEVTVADGNTGASAADFDWTGYQF</sequence>
<evidence type="ECO:0008006" key="5">
    <source>
        <dbReference type="Google" id="ProtNLM"/>
    </source>
</evidence>
<keyword evidence="2" id="KW-0732">Signal</keyword>
<proteinExistence type="predicted"/>
<dbReference type="HOGENOM" id="CLU_005659_0_0_10"/>
<protein>
    <recommendedName>
        <fullName evidence="5">Lipoprotein</fullName>
    </recommendedName>
</protein>
<accession>F0R5Q1</accession>
<feature type="signal peptide" evidence="2">
    <location>
        <begin position="1"/>
        <end position="21"/>
    </location>
</feature>
<gene>
    <name evidence="3" type="ordered locus">Bacsa_2240</name>
</gene>